<evidence type="ECO:0000313" key="3">
    <source>
        <dbReference type="Proteomes" id="UP001187415"/>
    </source>
</evidence>
<dbReference type="Proteomes" id="UP001187415">
    <property type="component" value="Unassembled WGS sequence"/>
</dbReference>
<dbReference type="EMBL" id="JAUPFM010000121">
    <property type="protein sequence ID" value="KAK2812697.1"/>
    <property type="molecule type" value="Genomic_DNA"/>
</dbReference>
<keyword evidence="3" id="KW-1185">Reference proteome</keyword>
<organism evidence="2 3">
    <name type="scientific">Channa striata</name>
    <name type="common">Snakehead murrel</name>
    <name type="synonym">Ophicephalus striatus</name>
    <dbReference type="NCBI Taxonomy" id="64152"/>
    <lineage>
        <taxon>Eukaryota</taxon>
        <taxon>Metazoa</taxon>
        <taxon>Chordata</taxon>
        <taxon>Craniata</taxon>
        <taxon>Vertebrata</taxon>
        <taxon>Euteleostomi</taxon>
        <taxon>Actinopterygii</taxon>
        <taxon>Neopterygii</taxon>
        <taxon>Teleostei</taxon>
        <taxon>Neoteleostei</taxon>
        <taxon>Acanthomorphata</taxon>
        <taxon>Anabantaria</taxon>
        <taxon>Anabantiformes</taxon>
        <taxon>Channoidei</taxon>
        <taxon>Channidae</taxon>
        <taxon>Channa</taxon>
    </lineage>
</organism>
<dbReference type="Pfam" id="PF17072">
    <property type="entry name" value="Spike_torovirin"/>
    <property type="match status" value="2"/>
</dbReference>
<feature type="compositionally biased region" description="Basic and acidic residues" evidence="1">
    <location>
        <begin position="371"/>
        <end position="380"/>
    </location>
</feature>
<feature type="compositionally biased region" description="Low complexity" evidence="1">
    <location>
        <begin position="306"/>
        <end position="322"/>
    </location>
</feature>
<accession>A0AA88LFG7</accession>
<feature type="region of interest" description="Disordered" evidence="1">
    <location>
        <begin position="1"/>
        <end position="107"/>
    </location>
</feature>
<evidence type="ECO:0000313" key="2">
    <source>
        <dbReference type="EMBL" id="KAK2812697.1"/>
    </source>
</evidence>
<comment type="caution">
    <text evidence="2">The sequence shown here is derived from an EMBL/GenBank/DDBJ whole genome shotgun (WGS) entry which is preliminary data.</text>
</comment>
<feature type="region of interest" description="Disordered" evidence="1">
    <location>
        <begin position="293"/>
        <end position="327"/>
    </location>
</feature>
<feature type="region of interest" description="Disordered" evidence="1">
    <location>
        <begin position="371"/>
        <end position="392"/>
    </location>
</feature>
<feature type="compositionally biased region" description="Low complexity" evidence="1">
    <location>
        <begin position="12"/>
        <end position="26"/>
    </location>
</feature>
<evidence type="ECO:0000256" key="1">
    <source>
        <dbReference type="SAM" id="MobiDB-lite"/>
    </source>
</evidence>
<sequence>MSGREADFSTIASRPRSPSCSASCSSWPDPPRPSATTRSPGRSSRSGGETSESNVFQKRRVDGARGTQRRGSDRASGRRSAPRGVSNTQERPDEEAPSDDPRPAGFVSSMATEPIFQMFPEATEESCVPSDPESGELGESDRFLQKHYPMLYMNVSAREHPSIESVRCEAEETRCLLCRTLDRNTLDSVRVLEPHEVALLNSCGQDFTEKQVNVHLAHSVGEENLAGVLQNMSVDLIAGSYSLASAASLRVMNRVQTHMGRVFFAADQDMAKVHNDAVKQFMGLAATCQSLMKQRQGKGEKGPVTSNSSSSSSSYSSSSSSSPHPLLEDVPLRHLRLCPDGYDRGRRRRAVRLRSVRVGLGADVQHSERVVRGQQRDRLRAGQGRRRRGEHGEIDRPEVHALLPRKITANWRGTRAPRPRDTHAGGFLLGAYVRKLDRSSCVEVPGGFGCSDRVVPTLPLNKISILLHASPGNRAYYLGEDASAECEPGPQCAAYKLLRRTLYAPASSRRWPDAEDVLAIRNSPYACVLAYAGLGDAESLGACHSQLGDHCFESEGNKFCVGNSRSQWTGLTNADAQASAPLVICEVSDSRSMRSRGPAYAPTPQEIRDFVGPSSCDATILPVDRALYSPPSAQGRLSLALDASAFLTVAEAGHVVMKVPFDECLIPVSSSSADFDSVARSVAETLARAITSTYSTALLLDASGWGAATNCTRSAWNGTNFTEVASSAADALTREGVSKIFLGLPRSRELLGEIDFSRLDAFDAFVTPRGFADMSKPGRCQNMWVSGGGASSSDEGVMPYLMTLLRHRVRANRVIFTLSLTGGLKLASIEGGGDEASTGGAIEGELSLADAETNAALRCEEDIDTKCCSGSSSTVWARGVMVNVTVASTSFETLKRFPELIAVAFGVNQFVIAPVDSDFKRGVRSDTPAILGIASAVHRLRDWKRQQVAAGISTAEEPRRGARSARSAEPRFALENPDELVRLKEIVITVPETQYKDPASGSKSCLDPRYNVGLSNTIVCPGLIAAHGALGIFKEPHREMHSTSYDKIYVANLYKLDSCTPGEPGRRAEVSSEPPQVAININTLVPTTDRKHYMVGILDSERLVEYVPPVNKVCVAHNTGESTHSVNVVSVDDGYAVDKPVVESAHGVIVKPAEALHFVSNFTPGIDYINLNVSCVDYDVSALRPCLIAVCGGDDSCRRDYGRLCNSAHEIVNDARRAGDLMREGLQELATQELKASAYAIPDGAPFPGLYGPQGASGRRKRFLGAVLGGASLGLAIHVSRRVDALEAQMDATRNSYVSVAGQLVEVSNKLDANVALINGRIDEQERKMKKNTDIANKNFAMLRDAMKRNTEAALRDTNVKFSVMASYQMWYAQIQSVTHQMMQAAMHTKFMARGVENCLRQIASKRSGSCPSGMAVMREHPGLAEFPTVGTALYKDRKLFIVHSVPGTVERVVVRGIIPIPKMSTDGVPCWPDYNVWFIDGKFYEPSECHGKYCAKPELHERYLRCTKDPSECKTVCGPCHRGICYRDNKVTWMEGSATVEIDSPPLKPFSRPHISDGPVSFADLLKDDLPGAPGLELLEAINTSVKLASVRENLDNITRDLKEFDKRYDEMTAGRVSFGGWLSGFASDAALWTSVAVLTTWCGALSAGIAYLVFCGGGNGGGGGGEVLLPRYVKRPRAKML</sequence>
<protein>
    <submittedName>
        <fullName evidence="2">Uncharacterized protein</fullName>
    </submittedName>
</protein>
<name>A0AA88LFG7_CHASR</name>
<proteinExistence type="predicted"/>
<reference evidence="2" key="1">
    <citation type="submission" date="2023-07" db="EMBL/GenBank/DDBJ databases">
        <title>Chromosome-level Genome Assembly of Striped Snakehead (Channa striata).</title>
        <authorList>
            <person name="Liu H."/>
        </authorList>
    </citation>
    <scope>NUCLEOTIDE SEQUENCE</scope>
    <source>
        <strain evidence="2">Gz</strain>
        <tissue evidence="2">Muscle</tissue>
    </source>
</reference>
<gene>
    <name evidence="2" type="ORF">Q5P01_000998</name>
</gene>
<dbReference type="InterPro" id="IPR031412">
    <property type="entry name" value="S_torovirinae"/>
</dbReference>
<feature type="compositionally biased region" description="Low complexity" evidence="1">
    <location>
        <begin position="34"/>
        <end position="53"/>
    </location>
</feature>